<feature type="transmembrane region" description="Helical" evidence="7">
    <location>
        <begin position="213"/>
        <end position="232"/>
    </location>
</feature>
<comment type="similarity">
    <text evidence="2">Belongs to the EamA transporter family.</text>
</comment>
<dbReference type="InterPro" id="IPR050638">
    <property type="entry name" value="AA-Vitamin_Transporters"/>
</dbReference>
<dbReference type="EMBL" id="CP129683">
    <property type="protein sequence ID" value="XDS50293.1"/>
    <property type="molecule type" value="Genomic_DNA"/>
</dbReference>
<feature type="transmembrane region" description="Helical" evidence="7">
    <location>
        <begin position="185"/>
        <end position="207"/>
    </location>
</feature>
<evidence type="ECO:0000256" key="3">
    <source>
        <dbReference type="ARBA" id="ARBA00022475"/>
    </source>
</evidence>
<evidence type="ECO:0000313" key="9">
    <source>
        <dbReference type="EMBL" id="XDS46150.1"/>
    </source>
</evidence>
<reference evidence="9" key="1">
    <citation type="submission" date="2023-07" db="EMBL/GenBank/DDBJ databases">
        <title>Bifidobacterium aquikefiriaerophilum sp. nov. and Bifidobacterium eccum sp. nov., isolated from water kefir.</title>
        <authorList>
            <person name="Breselge S."/>
            <person name="Bellassi P."/>
            <person name="Barcenilla C."/>
            <person name="Alvarez-Ordonez A."/>
            <person name="Morelli L."/>
            <person name="Cotter P.D."/>
        </authorList>
    </citation>
    <scope>NUCLEOTIDE SEQUENCE</scope>
    <source>
        <strain evidence="11">WK012_4_13</strain>
        <strain evidence="10">WK013_4_14</strain>
        <strain evidence="9">WK048_4_13</strain>
    </source>
</reference>
<feature type="transmembrane region" description="Helical" evidence="7">
    <location>
        <begin position="244"/>
        <end position="261"/>
    </location>
</feature>
<dbReference type="InterPro" id="IPR037185">
    <property type="entry name" value="EmrE-like"/>
</dbReference>
<sequence length="302" mass="31626">MKRHTKAIVALVAASAFWAGNYVFGKVAVEDMSPFSIVLLRWAIALVPLAIIAQTVEHPDWLAVMRHWRFLLMQSLLGLFAYNFLLYEALRGSTAFGASLINAANPALIALAALFVLHEGIGWRGGAGIALALVGVLIVLTHGDFTTLTTIFDPSSILMLAAIGVWTAHTIAARKGPRLPPVTAVTIQVAFIVVGLGVAAPFVGVTLPSTGSALGSLLFIAIFPSCLSYVLWNTALTVISSGKAGVFLNLITVFTALWALATGEAIGASQIVGGVTIIVGVLLTSWSSQGASGSPIHGRDRD</sequence>
<feature type="transmembrane region" description="Helical" evidence="7">
    <location>
        <begin position="123"/>
        <end position="143"/>
    </location>
</feature>
<evidence type="ECO:0000256" key="4">
    <source>
        <dbReference type="ARBA" id="ARBA00022692"/>
    </source>
</evidence>
<evidence type="ECO:0000256" key="7">
    <source>
        <dbReference type="SAM" id="Phobius"/>
    </source>
</evidence>
<keyword evidence="6 7" id="KW-0472">Membrane</keyword>
<dbReference type="EMBL" id="CP129682">
    <property type="protein sequence ID" value="XDS49069.1"/>
    <property type="molecule type" value="Genomic_DNA"/>
</dbReference>
<feature type="transmembrane region" description="Helical" evidence="7">
    <location>
        <begin position="267"/>
        <end position="286"/>
    </location>
</feature>
<evidence type="ECO:0000256" key="2">
    <source>
        <dbReference type="ARBA" id="ARBA00007362"/>
    </source>
</evidence>
<keyword evidence="4 7" id="KW-0812">Transmembrane</keyword>
<keyword evidence="5 7" id="KW-1133">Transmembrane helix</keyword>
<dbReference type="KEGG" id="bfk:QN062_07825"/>
<feature type="domain" description="EamA" evidence="8">
    <location>
        <begin position="157"/>
        <end position="285"/>
    </location>
</feature>
<name>A0AB39UB12_9BIFI</name>
<dbReference type="GO" id="GO:0005886">
    <property type="term" value="C:plasma membrane"/>
    <property type="evidence" value="ECO:0007669"/>
    <property type="project" value="UniProtKB-SubCell"/>
</dbReference>
<gene>
    <name evidence="11" type="ORF">QN062_07825</name>
    <name evidence="10" type="ORF">QN216_02020</name>
    <name evidence="9" type="ORF">QN217_08430</name>
</gene>
<feature type="transmembrane region" description="Helical" evidence="7">
    <location>
        <begin position="68"/>
        <end position="87"/>
    </location>
</feature>
<comment type="subcellular location">
    <subcellularLocation>
        <location evidence="1">Cell membrane</location>
        <topology evidence="1">Multi-pass membrane protein</topology>
    </subcellularLocation>
</comment>
<feature type="transmembrane region" description="Helical" evidence="7">
    <location>
        <begin position="93"/>
        <end position="116"/>
    </location>
</feature>
<dbReference type="PANTHER" id="PTHR32322:SF18">
    <property type="entry name" value="S-ADENOSYLMETHIONINE_S-ADENOSYLHOMOCYSTEINE TRANSPORTER"/>
    <property type="match status" value="1"/>
</dbReference>
<evidence type="ECO:0000256" key="6">
    <source>
        <dbReference type="ARBA" id="ARBA00023136"/>
    </source>
</evidence>
<organism evidence="9">
    <name type="scientific">Bifidobacterium fermentum</name>
    <dbReference type="NCBI Taxonomy" id="3059035"/>
    <lineage>
        <taxon>Bacteria</taxon>
        <taxon>Bacillati</taxon>
        <taxon>Actinomycetota</taxon>
        <taxon>Actinomycetes</taxon>
        <taxon>Bifidobacteriales</taxon>
        <taxon>Bifidobacteriaceae</taxon>
        <taxon>Bifidobacterium</taxon>
    </lineage>
</organism>
<dbReference type="RefSeq" id="WP_369341265.1">
    <property type="nucleotide sequence ID" value="NZ_CP129675.1"/>
</dbReference>
<proteinExistence type="inferred from homology"/>
<dbReference type="AlphaFoldDB" id="A0AB39UB12"/>
<evidence type="ECO:0000259" key="8">
    <source>
        <dbReference type="Pfam" id="PF00892"/>
    </source>
</evidence>
<keyword evidence="3" id="KW-1003">Cell membrane</keyword>
<evidence type="ECO:0000256" key="1">
    <source>
        <dbReference type="ARBA" id="ARBA00004651"/>
    </source>
</evidence>
<feature type="transmembrane region" description="Helical" evidence="7">
    <location>
        <begin position="155"/>
        <end position="173"/>
    </location>
</feature>
<protein>
    <submittedName>
        <fullName evidence="9">DMT family transporter</fullName>
    </submittedName>
</protein>
<dbReference type="PANTHER" id="PTHR32322">
    <property type="entry name" value="INNER MEMBRANE TRANSPORTER"/>
    <property type="match status" value="1"/>
</dbReference>
<dbReference type="InterPro" id="IPR000620">
    <property type="entry name" value="EamA_dom"/>
</dbReference>
<accession>A0AB39UB12</accession>
<dbReference type="EMBL" id="CP129675">
    <property type="protein sequence ID" value="XDS46150.1"/>
    <property type="molecule type" value="Genomic_DNA"/>
</dbReference>
<evidence type="ECO:0000313" key="11">
    <source>
        <dbReference type="EMBL" id="XDS50293.1"/>
    </source>
</evidence>
<evidence type="ECO:0000313" key="10">
    <source>
        <dbReference type="EMBL" id="XDS49069.1"/>
    </source>
</evidence>
<feature type="domain" description="EamA" evidence="8">
    <location>
        <begin position="6"/>
        <end position="140"/>
    </location>
</feature>
<evidence type="ECO:0000256" key="5">
    <source>
        <dbReference type="ARBA" id="ARBA00022989"/>
    </source>
</evidence>
<dbReference type="Pfam" id="PF00892">
    <property type="entry name" value="EamA"/>
    <property type="match status" value="2"/>
</dbReference>
<feature type="transmembrane region" description="Helical" evidence="7">
    <location>
        <begin position="35"/>
        <end position="56"/>
    </location>
</feature>
<dbReference type="SUPFAM" id="SSF103481">
    <property type="entry name" value="Multidrug resistance efflux transporter EmrE"/>
    <property type="match status" value="2"/>
</dbReference>